<name>A0A2S8SUE4_9BACT</name>
<feature type="domain" description="DUF58" evidence="1">
    <location>
        <begin position="252"/>
        <end position="462"/>
    </location>
</feature>
<dbReference type="EMBL" id="NIGF01000005">
    <property type="protein sequence ID" value="PQV64422.1"/>
    <property type="molecule type" value="Genomic_DNA"/>
</dbReference>
<dbReference type="Proteomes" id="UP000237684">
    <property type="component" value="Unassembled WGS sequence"/>
</dbReference>
<proteinExistence type="predicted"/>
<evidence type="ECO:0000313" key="3">
    <source>
        <dbReference type="Proteomes" id="UP000237684"/>
    </source>
</evidence>
<accession>A0A2S8SUE4</accession>
<gene>
    <name evidence="2" type="ORF">B1R32_105103</name>
</gene>
<organism evidence="2 3">
    <name type="scientific">Abditibacterium utsteinense</name>
    <dbReference type="NCBI Taxonomy" id="1960156"/>
    <lineage>
        <taxon>Bacteria</taxon>
        <taxon>Pseudomonadati</taxon>
        <taxon>Abditibacteriota</taxon>
        <taxon>Abditibacteriia</taxon>
        <taxon>Abditibacteriales</taxon>
        <taxon>Abditibacteriaceae</taxon>
        <taxon>Abditibacterium</taxon>
    </lineage>
</organism>
<dbReference type="PANTHER" id="PTHR33608:SF3">
    <property type="entry name" value="SLR2013 PROTEIN"/>
    <property type="match status" value="1"/>
</dbReference>
<protein>
    <submittedName>
        <fullName evidence="2">Putative conserved protein, DUF58 family, contains vWF domain</fullName>
    </submittedName>
</protein>
<keyword evidence="3" id="KW-1185">Reference proteome</keyword>
<dbReference type="PANTHER" id="PTHR33608">
    <property type="entry name" value="BLL2464 PROTEIN"/>
    <property type="match status" value="1"/>
</dbReference>
<dbReference type="InterPro" id="IPR002881">
    <property type="entry name" value="DUF58"/>
</dbReference>
<evidence type="ECO:0000313" key="2">
    <source>
        <dbReference type="EMBL" id="PQV64422.1"/>
    </source>
</evidence>
<reference evidence="2 3" key="1">
    <citation type="journal article" date="2018" name="Syst. Appl. Microbiol.">
        <title>Abditibacterium utsteinense sp. nov., the first cultivated member of candidate phylum FBP, isolated from ice-free Antarctic soil samples.</title>
        <authorList>
            <person name="Tahon G."/>
            <person name="Tytgat B."/>
            <person name="Lebbe L."/>
            <person name="Carlier A."/>
            <person name="Willems A."/>
        </authorList>
    </citation>
    <scope>NUCLEOTIDE SEQUENCE [LARGE SCALE GENOMIC DNA]</scope>
    <source>
        <strain evidence="2 3">LMG 29911</strain>
    </source>
</reference>
<dbReference type="Pfam" id="PF01882">
    <property type="entry name" value="DUF58"/>
    <property type="match status" value="1"/>
</dbReference>
<sequence length="512" mass="56538">MKRVLRSSFRKIASALAAWLGSLLPSPRLANYVVLGAALWIAAALLPPFRWIAVFYDIVLLGLALADLILSAQPRDFEIWRDFNPKMNLGTRNEITLAARSRAKRPVSLAVRDETPESWMVSLDPQKIKLPEIEAPEAASAANFATAALPSVAKVALRLGAGPNANRSASATYQITPARRGDFRFGFLSARYATTFGLWFRQFKRESEAQARVYPDLSLVRRYELALREGKMRDIGLHLLRLRGRGTEFESLREYSSGDEYKSINWNASARAGKLISTSYEIERDQTIVICLDCGRMMTSMAVSKTDNRETKTDANSAFLAPETPLSKLDCAINATVLLSHVAASMNDAVGLLLFSDGIVKWLPPRKGRVQTGAIIEALYGAQPSLVEPDYQVAYEHLMARKVRRALVVTFTDIIDTQASRELLGASGALRKHHNALCVTIANRDVSEMAAQFPETGDALYEKAMAQRMLTERESALERLRASGVGILDVEASELTVATVNRYLSLKSRGAL</sequence>
<evidence type="ECO:0000259" key="1">
    <source>
        <dbReference type="Pfam" id="PF01882"/>
    </source>
</evidence>
<dbReference type="AlphaFoldDB" id="A0A2S8SUE4"/>
<dbReference type="InParanoid" id="A0A2S8SUE4"/>
<comment type="caution">
    <text evidence="2">The sequence shown here is derived from an EMBL/GenBank/DDBJ whole genome shotgun (WGS) entry which is preliminary data.</text>
</comment>